<dbReference type="InterPro" id="IPR047088">
    <property type="entry name" value="ORC5_C"/>
</dbReference>
<dbReference type="GO" id="GO:0005664">
    <property type="term" value="C:nuclear origin of replication recognition complex"/>
    <property type="evidence" value="ECO:0007669"/>
    <property type="project" value="TreeGrafter"/>
</dbReference>
<feature type="domain" description="Origin recognition complex subunit 5 C-terminal" evidence="1">
    <location>
        <begin position="254"/>
        <end position="379"/>
    </location>
</feature>
<evidence type="ECO:0000313" key="2">
    <source>
        <dbReference type="EMBL" id="GMR48159.1"/>
    </source>
</evidence>
<dbReference type="AlphaFoldDB" id="A0AAN5CPR2"/>
<dbReference type="PANTHER" id="PTHR12705">
    <property type="entry name" value="ORIGIN RECOGNITION COMPLEX SUBUNIT 5"/>
    <property type="match status" value="1"/>
</dbReference>
<dbReference type="PANTHER" id="PTHR12705:SF0">
    <property type="entry name" value="ORIGIN RECOGNITION COMPLEX SUBUNIT 5"/>
    <property type="match status" value="1"/>
</dbReference>
<dbReference type="Proteomes" id="UP001328107">
    <property type="component" value="Unassembled WGS sequence"/>
</dbReference>
<comment type="caution">
    <text evidence="2">The sequence shown here is derived from an EMBL/GenBank/DDBJ whole genome shotgun (WGS) entry which is preliminary data.</text>
</comment>
<dbReference type="GO" id="GO:0003688">
    <property type="term" value="F:DNA replication origin binding"/>
    <property type="evidence" value="ECO:0007669"/>
    <property type="project" value="TreeGrafter"/>
</dbReference>
<dbReference type="Pfam" id="PF14630">
    <property type="entry name" value="ORC5_C"/>
    <property type="match status" value="1"/>
</dbReference>
<gene>
    <name evidence="2" type="ORF">PMAYCL1PPCAC_18354</name>
</gene>
<evidence type="ECO:0000313" key="3">
    <source>
        <dbReference type="Proteomes" id="UP001328107"/>
    </source>
</evidence>
<keyword evidence="3" id="KW-1185">Reference proteome</keyword>
<dbReference type="InterPro" id="IPR020796">
    <property type="entry name" value="ORC5"/>
</dbReference>
<accession>A0AAN5CPR2</accession>
<sequence>MGAHRSAHEEEKRVLMNIFSNPHADAHHIHLHGTSASGIIESLQLMEIAEARIVFINCLSIEGCTKNLLSRISKGLRLKHSKCDNVESLQHDLNRLCCDKKERLVCILLEAHALNAFTSAFLKALFDVARKTPNGRLSFVTVSHVSWLDIQREINSCATEPISMRFNSPSNEEMVETISSKTKISVQFVKICVDHLIPTSNNPNVIENLVEKAWIDVDSEVWNTPSGVKKIVQILDQNKKQNGSDWLDSSSSLLSTASKLFLVASFLASHNHPSSDKRYFIKTHNKEKVKANQKRNESAGIPKMFDLERLLFIREALIQLYTHLRNDSIGIEPKLLVNSLVSMNRIVLISSKENIDWPKLKCVTPLETVRQLAVDIGIPDIKDHLEY</sequence>
<protein>
    <recommendedName>
        <fullName evidence="1">Origin recognition complex subunit 5 C-terminal domain-containing protein</fullName>
    </recommendedName>
</protein>
<reference evidence="3" key="1">
    <citation type="submission" date="2022-10" db="EMBL/GenBank/DDBJ databases">
        <title>Genome assembly of Pristionchus species.</title>
        <authorList>
            <person name="Yoshida K."/>
            <person name="Sommer R.J."/>
        </authorList>
    </citation>
    <scope>NUCLEOTIDE SEQUENCE [LARGE SCALE GENOMIC DNA]</scope>
    <source>
        <strain evidence="3">RS5460</strain>
    </source>
</reference>
<organism evidence="2 3">
    <name type="scientific">Pristionchus mayeri</name>
    <dbReference type="NCBI Taxonomy" id="1317129"/>
    <lineage>
        <taxon>Eukaryota</taxon>
        <taxon>Metazoa</taxon>
        <taxon>Ecdysozoa</taxon>
        <taxon>Nematoda</taxon>
        <taxon>Chromadorea</taxon>
        <taxon>Rhabditida</taxon>
        <taxon>Rhabditina</taxon>
        <taxon>Diplogasteromorpha</taxon>
        <taxon>Diplogasteroidea</taxon>
        <taxon>Neodiplogasteridae</taxon>
        <taxon>Pristionchus</taxon>
    </lineage>
</organism>
<proteinExistence type="predicted"/>
<dbReference type="GO" id="GO:0006270">
    <property type="term" value="P:DNA replication initiation"/>
    <property type="evidence" value="ECO:0007669"/>
    <property type="project" value="TreeGrafter"/>
</dbReference>
<dbReference type="EMBL" id="BTRK01000004">
    <property type="protein sequence ID" value="GMR48159.1"/>
    <property type="molecule type" value="Genomic_DNA"/>
</dbReference>
<name>A0AAN5CPR2_9BILA</name>
<evidence type="ECO:0000259" key="1">
    <source>
        <dbReference type="Pfam" id="PF14630"/>
    </source>
</evidence>